<sequence length="313" mass="32704">MLLKRVVLTVGIVVAAGLPTAGTAVAGQESAAGRITVTDYSSGSPALVTLDPASGGVIRTLAQNAQEGVLSPKGSTVAFVQRDDTCIPQPEGCAYARNLVLAGSDGSDRRVLVPGIAPEANEAPYVALPDWSPDGKRIVYSSPRGMEWIRTDGTGQEVLTPAGGAGTFSPDGKTIAFVRTSTYETPDGWESGRDVWIMDVATREVRQVSTARDASSGPVDWSPDGQRIAYVTDNGLATVDVATGATTQLQNNWTTYLTGVQGPVFSPDGTRIAFSAVNTVDYTRSTYVAGATDGSDPQVLTSQGSTPTDWLEE</sequence>
<reference evidence="5 6" key="1">
    <citation type="submission" date="2020-09" db="EMBL/GenBank/DDBJ databases">
        <title>A novel species.</title>
        <authorList>
            <person name="Gao J."/>
        </authorList>
    </citation>
    <scope>NUCLEOTIDE SEQUENCE [LARGE SCALE GENOMIC DNA]</scope>
    <source>
        <strain evidence="5 6">CRXT-Y-14</strain>
    </source>
</reference>
<dbReference type="Pfam" id="PF00930">
    <property type="entry name" value="DPPIV_N"/>
    <property type="match status" value="1"/>
</dbReference>
<feature type="region of interest" description="Disordered" evidence="2">
    <location>
        <begin position="292"/>
        <end position="313"/>
    </location>
</feature>
<feature type="chain" id="PRO_5028849830" evidence="3">
    <location>
        <begin position="27"/>
        <end position="313"/>
    </location>
</feature>
<dbReference type="PANTHER" id="PTHR36842">
    <property type="entry name" value="PROTEIN TOLB HOMOLOG"/>
    <property type="match status" value="1"/>
</dbReference>
<dbReference type="InterPro" id="IPR011042">
    <property type="entry name" value="6-blade_b-propeller_TolB-like"/>
</dbReference>
<accession>A0A7H1B9J5</accession>
<evidence type="ECO:0000259" key="4">
    <source>
        <dbReference type="Pfam" id="PF00930"/>
    </source>
</evidence>
<keyword evidence="6" id="KW-1185">Reference proteome</keyword>
<name>A0A7H1B9J5_9ACTN</name>
<protein>
    <submittedName>
        <fullName evidence="5">PD40 domain-containing protein</fullName>
    </submittedName>
</protein>
<dbReference type="AlphaFoldDB" id="A0A7H1B9J5"/>
<proteinExistence type="inferred from homology"/>
<feature type="compositionally biased region" description="Polar residues" evidence="2">
    <location>
        <begin position="298"/>
        <end position="313"/>
    </location>
</feature>
<organism evidence="5 6">
    <name type="scientific">Streptomyces xanthii</name>
    <dbReference type="NCBI Taxonomy" id="2768069"/>
    <lineage>
        <taxon>Bacteria</taxon>
        <taxon>Bacillati</taxon>
        <taxon>Actinomycetota</taxon>
        <taxon>Actinomycetes</taxon>
        <taxon>Kitasatosporales</taxon>
        <taxon>Streptomycetaceae</taxon>
        <taxon>Streptomyces</taxon>
    </lineage>
</organism>
<dbReference type="RefSeq" id="WP_188338095.1">
    <property type="nucleotide sequence ID" value="NZ_CP061281.1"/>
</dbReference>
<dbReference type="Pfam" id="PF07676">
    <property type="entry name" value="PD40"/>
    <property type="match status" value="2"/>
</dbReference>
<dbReference type="InterPro" id="IPR011659">
    <property type="entry name" value="WD40"/>
</dbReference>
<dbReference type="KEGG" id="sxn:IAG42_18560"/>
<evidence type="ECO:0000313" key="6">
    <source>
        <dbReference type="Proteomes" id="UP000516428"/>
    </source>
</evidence>
<dbReference type="Gene3D" id="2.120.10.30">
    <property type="entry name" value="TolB, C-terminal domain"/>
    <property type="match status" value="2"/>
</dbReference>
<dbReference type="EMBL" id="CP061281">
    <property type="protein sequence ID" value="QNS05400.1"/>
    <property type="molecule type" value="Genomic_DNA"/>
</dbReference>
<dbReference type="PANTHER" id="PTHR36842:SF1">
    <property type="entry name" value="PROTEIN TOLB"/>
    <property type="match status" value="1"/>
</dbReference>
<comment type="similarity">
    <text evidence="1">Belongs to the TolB family.</text>
</comment>
<dbReference type="GO" id="GO:0006508">
    <property type="term" value="P:proteolysis"/>
    <property type="evidence" value="ECO:0007669"/>
    <property type="project" value="InterPro"/>
</dbReference>
<dbReference type="Proteomes" id="UP000516428">
    <property type="component" value="Chromosome"/>
</dbReference>
<dbReference type="InterPro" id="IPR002469">
    <property type="entry name" value="Peptidase_S9B_N"/>
</dbReference>
<feature type="domain" description="Dipeptidylpeptidase IV N-terminal" evidence="4">
    <location>
        <begin position="193"/>
        <end position="280"/>
    </location>
</feature>
<evidence type="ECO:0000256" key="2">
    <source>
        <dbReference type="SAM" id="MobiDB-lite"/>
    </source>
</evidence>
<gene>
    <name evidence="5" type="ORF">IAG42_18560</name>
</gene>
<feature type="signal peptide" evidence="3">
    <location>
        <begin position="1"/>
        <end position="26"/>
    </location>
</feature>
<keyword evidence="3" id="KW-0732">Signal</keyword>
<evidence type="ECO:0000256" key="3">
    <source>
        <dbReference type="SAM" id="SignalP"/>
    </source>
</evidence>
<evidence type="ECO:0000256" key="1">
    <source>
        <dbReference type="ARBA" id="ARBA00009820"/>
    </source>
</evidence>
<evidence type="ECO:0000313" key="5">
    <source>
        <dbReference type="EMBL" id="QNS05400.1"/>
    </source>
</evidence>
<dbReference type="SUPFAM" id="SSF82171">
    <property type="entry name" value="DPP6 N-terminal domain-like"/>
    <property type="match status" value="1"/>
</dbReference>